<name>A0A382V636_9ZZZZ</name>
<evidence type="ECO:0000256" key="7">
    <source>
        <dbReference type="ARBA" id="ARBA00023270"/>
    </source>
</evidence>
<keyword evidence="8" id="KW-0670">Pyruvate</keyword>
<dbReference type="GO" id="GO:0008295">
    <property type="term" value="P:spermidine biosynthetic process"/>
    <property type="evidence" value="ECO:0007669"/>
    <property type="project" value="InterPro"/>
</dbReference>
<evidence type="ECO:0000256" key="5">
    <source>
        <dbReference type="ARBA" id="ARBA00023145"/>
    </source>
</evidence>
<dbReference type="GO" id="GO:0004014">
    <property type="term" value="F:adenosylmethionine decarboxylase activity"/>
    <property type="evidence" value="ECO:0007669"/>
    <property type="project" value="InterPro"/>
</dbReference>
<proteinExistence type="predicted"/>
<dbReference type="Pfam" id="PF02675">
    <property type="entry name" value="AdoMet_dc"/>
    <property type="match status" value="1"/>
</dbReference>
<dbReference type="SUPFAM" id="SSF56276">
    <property type="entry name" value="S-adenosylmethionine decarboxylase"/>
    <property type="match status" value="1"/>
</dbReference>
<dbReference type="EMBL" id="UINC01149459">
    <property type="protein sequence ID" value="SVD41953.1"/>
    <property type="molecule type" value="Genomic_DNA"/>
</dbReference>
<dbReference type="InterPro" id="IPR016067">
    <property type="entry name" value="S-AdoMet_deCO2ase_core"/>
</dbReference>
<accession>A0A382V636</accession>
<dbReference type="PANTHER" id="PTHR33866">
    <property type="entry name" value="S-ADENOSYLMETHIONINE DECARBOXYLASE PROENZYME"/>
    <property type="match status" value="1"/>
</dbReference>
<evidence type="ECO:0000256" key="4">
    <source>
        <dbReference type="ARBA" id="ARBA00023115"/>
    </source>
</evidence>
<reference evidence="9" key="1">
    <citation type="submission" date="2018-05" db="EMBL/GenBank/DDBJ databases">
        <authorList>
            <person name="Lanie J.A."/>
            <person name="Ng W.-L."/>
            <person name="Kazmierczak K.M."/>
            <person name="Andrzejewski T.M."/>
            <person name="Davidsen T.M."/>
            <person name="Wayne K.J."/>
            <person name="Tettelin H."/>
            <person name="Glass J.I."/>
            <person name="Rusch D."/>
            <person name="Podicherti R."/>
            <person name="Tsui H.-C.T."/>
            <person name="Winkler M.E."/>
        </authorList>
    </citation>
    <scope>NUCLEOTIDE SEQUENCE</scope>
</reference>
<dbReference type="AlphaFoldDB" id="A0A382V636"/>
<dbReference type="InterPro" id="IPR003826">
    <property type="entry name" value="AdoMetDC_fam_prok"/>
</dbReference>
<organism evidence="9">
    <name type="scientific">marine metagenome</name>
    <dbReference type="NCBI Taxonomy" id="408172"/>
    <lineage>
        <taxon>unclassified sequences</taxon>
        <taxon>metagenomes</taxon>
        <taxon>ecological metagenomes</taxon>
    </lineage>
</organism>
<evidence type="ECO:0000256" key="2">
    <source>
        <dbReference type="ARBA" id="ARBA00022793"/>
    </source>
</evidence>
<keyword evidence="2" id="KW-0210">Decarboxylase</keyword>
<keyword evidence="5" id="KW-0865">Zymogen</keyword>
<evidence type="ECO:0000256" key="1">
    <source>
        <dbReference type="ARBA" id="ARBA00001928"/>
    </source>
</evidence>
<evidence type="ECO:0000313" key="9">
    <source>
        <dbReference type="EMBL" id="SVD41953.1"/>
    </source>
</evidence>
<evidence type="ECO:0000256" key="8">
    <source>
        <dbReference type="ARBA" id="ARBA00023317"/>
    </source>
</evidence>
<evidence type="ECO:0000256" key="6">
    <source>
        <dbReference type="ARBA" id="ARBA00023239"/>
    </source>
</evidence>
<comment type="cofactor">
    <cofactor evidence="1">
        <name>pyruvate</name>
        <dbReference type="ChEBI" id="CHEBI:15361"/>
    </cofactor>
</comment>
<protein>
    <recommendedName>
        <fullName evidence="10">S-adenosylmethionine decarboxylase proenzyme</fullName>
    </recommendedName>
</protein>
<sequence>MPVVHKHLIIRAETRKTPNDQKWAHTWLTELVNKIGMQICQGPITTYLDIPGNRGLTGLVIIETSHIALHCWDEEDPGLMQLDVYTCGDFNTDVIFEELKQFDPIKIEYKYLDREKELKEIDVNEF</sequence>
<dbReference type="GO" id="GO:0005829">
    <property type="term" value="C:cytosol"/>
    <property type="evidence" value="ECO:0007669"/>
    <property type="project" value="TreeGrafter"/>
</dbReference>
<gene>
    <name evidence="9" type="ORF">METZ01_LOCUS394807</name>
</gene>
<evidence type="ECO:0008006" key="10">
    <source>
        <dbReference type="Google" id="ProtNLM"/>
    </source>
</evidence>
<keyword evidence="3" id="KW-0068">Autocatalytic cleavage</keyword>
<dbReference type="Gene3D" id="3.60.90.10">
    <property type="entry name" value="S-adenosylmethionine decarboxylase"/>
    <property type="match status" value="1"/>
</dbReference>
<dbReference type="PANTHER" id="PTHR33866:SF2">
    <property type="entry name" value="S-ADENOSYLMETHIONINE DECARBOXYLASE PROENZYME"/>
    <property type="match status" value="1"/>
</dbReference>
<keyword evidence="6" id="KW-0456">Lyase</keyword>
<evidence type="ECO:0000256" key="3">
    <source>
        <dbReference type="ARBA" id="ARBA00022813"/>
    </source>
</evidence>
<keyword evidence="7" id="KW-0704">Schiff base</keyword>
<keyword evidence="4" id="KW-0620">Polyamine biosynthesis</keyword>